<name>A0A1I4X2R6_9FLAO</name>
<keyword evidence="1" id="KW-0472">Membrane</keyword>
<proteinExistence type="predicted"/>
<evidence type="ECO:0000256" key="1">
    <source>
        <dbReference type="SAM" id="Phobius"/>
    </source>
</evidence>
<dbReference type="Proteomes" id="UP000199149">
    <property type="component" value="Unassembled WGS sequence"/>
</dbReference>
<sequence length="233" mass="27635">MIEQDLNQLKSLKKMALLVNVLGCILGLTTFLSPYFKEVLIYISFIYPVFCIFLVRYNRGLISLEPEIRKNLPTISIGFMFSCFGIIGINFIDYNVIDYKNVWLPSIVIAILILTIYYFNNFIELISKKESLIYNLFIILLIEAFCFSSVILINCMYDKSSAQIYETTILRKIEKKRKGGSSYYLVLEDWNNKFREKKIKVDYKKYYSSFKREKLKVAENRGKFDIPWYYFIH</sequence>
<dbReference type="STRING" id="684065.SAMN05421738_10826"/>
<feature type="transmembrane region" description="Helical" evidence="1">
    <location>
        <begin position="15"/>
        <end position="33"/>
    </location>
</feature>
<keyword evidence="3" id="KW-1185">Reference proteome</keyword>
<dbReference type="OrthoDB" id="5936019at2"/>
<feature type="transmembrane region" description="Helical" evidence="1">
    <location>
        <begin position="77"/>
        <end position="97"/>
    </location>
</feature>
<dbReference type="RefSeq" id="WP_092908280.1">
    <property type="nucleotide sequence ID" value="NZ_FOUZ01000008.1"/>
</dbReference>
<organism evidence="2 3">
    <name type="scientific">Algoriella xinjiangensis</name>
    <dbReference type="NCBI Taxonomy" id="684065"/>
    <lineage>
        <taxon>Bacteria</taxon>
        <taxon>Pseudomonadati</taxon>
        <taxon>Bacteroidota</taxon>
        <taxon>Flavobacteriia</taxon>
        <taxon>Flavobacteriales</taxon>
        <taxon>Weeksellaceae</taxon>
        <taxon>Algoriella</taxon>
    </lineage>
</organism>
<keyword evidence="1" id="KW-1133">Transmembrane helix</keyword>
<gene>
    <name evidence="2" type="ORF">SAMN05421738_10826</name>
</gene>
<keyword evidence="1" id="KW-0812">Transmembrane</keyword>
<accession>A0A1I4X2R6</accession>
<evidence type="ECO:0000313" key="2">
    <source>
        <dbReference type="EMBL" id="SFN19696.1"/>
    </source>
</evidence>
<feature type="transmembrane region" description="Helical" evidence="1">
    <location>
        <begin position="132"/>
        <end position="153"/>
    </location>
</feature>
<evidence type="ECO:0000313" key="3">
    <source>
        <dbReference type="Proteomes" id="UP000199149"/>
    </source>
</evidence>
<dbReference type="AlphaFoldDB" id="A0A1I4X2R6"/>
<dbReference type="EMBL" id="FOUZ01000008">
    <property type="protein sequence ID" value="SFN19696.1"/>
    <property type="molecule type" value="Genomic_DNA"/>
</dbReference>
<feature type="transmembrane region" description="Helical" evidence="1">
    <location>
        <begin position="103"/>
        <end position="120"/>
    </location>
</feature>
<feature type="transmembrane region" description="Helical" evidence="1">
    <location>
        <begin position="39"/>
        <end position="57"/>
    </location>
</feature>
<protein>
    <submittedName>
        <fullName evidence="2">Uncharacterized protein</fullName>
    </submittedName>
</protein>
<reference evidence="3" key="1">
    <citation type="submission" date="2016-10" db="EMBL/GenBank/DDBJ databases">
        <authorList>
            <person name="Varghese N."/>
            <person name="Submissions S."/>
        </authorList>
    </citation>
    <scope>NUCLEOTIDE SEQUENCE [LARGE SCALE GENOMIC DNA]</scope>
    <source>
        <strain evidence="3">XJ109</strain>
    </source>
</reference>